<keyword evidence="9" id="KW-1185">Reference proteome</keyword>
<feature type="domain" description="Apple" evidence="7">
    <location>
        <begin position="314"/>
        <end position="399"/>
    </location>
</feature>
<evidence type="ECO:0000259" key="6">
    <source>
        <dbReference type="PROSITE" id="PS50923"/>
    </source>
</evidence>
<protein>
    <submittedName>
        <fullName evidence="8">Uncharacterized protein</fullName>
    </submittedName>
</protein>
<dbReference type="InterPro" id="IPR000436">
    <property type="entry name" value="Sushi_SCR_CCP_dom"/>
</dbReference>
<evidence type="ECO:0000256" key="1">
    <source>
        <dbReference type="ARBA" id="ARBA00022729"/>
    </source>
</evidence>
<dbReference type="SUPFAM" id="SSF56436">
    <property type="entry name" value="C-type lectin-like"/>
    <property type="match status" value="1"/>
</dbReference>
<feature type="signal peptide" evidence="4">
    <location>
        <begin position="1"/>
        <end position="25"/>
    </location>
</feature>
<dbReference type="SUPFAM" id="SSF57414">
    <property type="entry name" value="Hairpin loop containing domain-like"/>
    <property type="match status" value="2"/>
</dbReference>
<feature type="domain" description="Apple" evidence="7">
    <location>
        <begin position="29"/>
        <end position="110"/>
    </location>
</feature>
<dbReference type="PROSITE" id="PS50041">
    <property type="entry name" value="C_TYPE_LECTIN_2"/>
    <property type="match status" value="1"/>
</dbReference>
<dbReference type="CDD" id="cd00033">
    <property type="entry name" value="CCP"/>
    <property type="match status" value="1"/>
</dbReference>
<keyword evidence="2" id="KW-1015">Disulfide bond</keyword>
<evidence type="ECO:0000259" key="5">
    <source>
        <dbReference type="PROSITE" id="PS50041"/>
    </source>
</evidence>
<accession>A0ABD3XUA2</accession>
<dbReference type="Gene3D" id="3.10.100.10">
    <property type="entry name" value="Mannose-Binding Protein A, subunit A"/>
    <property type="match status" value="1"/>
</dbReference>
<comment type="caution">
    <text evidence="8">The sequence shown here is derived from an EMBL/GenBank/DDBJ whole genome shotgun (WGS) entry which is preliminary data.</text>
</comment>
<proteinExistence type="predicted"/>
<dbReference type="InterPro" id="IPR001304">
    <property type="entry name" value="C-type_lectin-like"/>
</dbReference>
<dbReference type="PROSITE" id="PS50948">
    <property type="entry name" value="PAN"/>
    <property type="match status" value="2"/>
</dbReference>
<dbReference type="Gene3D" id="2.10.70.10">
    <property type="entry name" value="Complement Module, domain 1"/>
    <property type="match status" value="2"/>
</dbReference>
<dbReference type="InterPro" id="IPR035976">
    <property type="entry name" value="Sushi/SCR/CCP_sf"/>
</dbReference>
<reference evidence="8 9" key="1">
    <citation type="submission" date="2024-11" db="EMBL/GenBank/DDBJ databases">
        <title>Chromosome-level genome assembly of the freshwater bivalve Anodonta woodiana.</title>
        <authorList>
            <person name="Chen X."/>
        </authorList>
    </citation>
    <scope>NUCLEOTIDE SEQUENCE [LARGE SCALE GENOMIC DNA]</scope>
    <source>
        <strain evidence="8">MN2024</strain>
        <tissue evidence="8">Gills</tissue>
    </source>
</reference>
<dbReference type="InterPro" id="IPR016186">
    <property type="entry name" value="C-type_lectin-like/link_sf"/>
</dbReference>
<feature type="domain" description="C-type lectin" evidence="5">
    <location>
        <begin position="414"/>
        <end position="522"/>
    </location>
</feature>
<dbReference type="InterPro" id="IPR016187">
    <property type="entry name" value="CTDL_fold"/>
</dbReference>
<sequence>MSRNMRHKRGFSWIILILLMEYTLSEDSCQISQLLGKLSFGSFLPRSVFTTKYQISIHQCATECQLRRQRCKSFNYRRSALSCQLCEEDSGPGGIHLQARAGTDHSNIDTWTNIPIRHCNERNCSWTERCDPSNVDPHSSCVKTECPFAVLKPGLTIHPSNETVVGTKARYRCVSEDMERGSYLTTCLASTAEWYPVDFKCVCKTPNAKSGTINEAAEVELGQNYTYRCQDGLIGRRDQNPTVTCLPGGEWTNTNFTCVCTIPAKPGTINSTAEVEIGQSYTYRCEINLFMRGDENTTITCLHDGNWTPTNFICVTQNWTLDTIYPNNIHKSEVISKHTGIDLLACMQQCDNTPNKCLSFFYDNQTGFCVLSSSFQRGPPNGFNFSGGVVYYTAPSSSCDLQYRNVTLAGSYFCIKYHWEAKSFDEAMKSCESEKAKLLVVTTKDEITDLTKVWQIFFSWAVYIGLSDQTKEGHWVRWNGESVNPFWGTGQPDNSILEDCGCLAYNSIHDIGCDWPLTFLCHQVHF</sequence>
<dbReference type="EMBL" id="JBJQND010000001">
    <property type="protein sequence ID" value="KAL3889794.1"/>
    <property type="molecule type" value="Genomic_DNA"/>
</dbReference>
<evidence type="ECO:0000313" key="8">
    <source>
        <dbReference type="EMBL" id="KAL3889794.1"/>
    </source>
</evidence>
<keyword evidence="3" id="KW-0768">Sushi</keyword>
<evidence type="ECO:0000259" key="7">
    <source>
        <dbReference type="PROSITE" id="PS50948"/>
    </source>
</evidence>
<dbReference type="SUPFAM" id="SSF57535">
    <property type="entry name" value="Complement control module/SCR domain"/>
    <property type="match status" value="3"/>
</dbReference>
<evidence type="ECO:0000256" key="4">
    <source>
        <dbReference type="SAM" id="SignalP"/>
    </source>
</evidence>
<dbReference type="Pfam" id="PF00084">
    <property type="entry name" value="Sushi"/>
    <property type="match status" value="2"/>
</dbReference>
<comment type="caution">
    <text evidence="3">Lacks conserved residue(s) required for the propagation of feature annotation.</text>
</comment>
<dbReference type="Pfam" id="PF00024">
    <property type="entry name" value="PAN_1"/>
    <property type="match status" value="2"/>
</dbReference>
<dbReference type="Pfam" id="PF00059">
    <property type="entry name" value="Lectin_C"/>
    <property type="match status" value="1"/>
</dbReference>
<dbReference type="SMART" id="SM00032">
    <property type="entry name" value="CCP"/>
    <property type="match status" value="3"/>
</dbReference>
<feature type="chain" id="PRO_5044857382" evidence="4">
    <location>
        <begin position="26"/>
        <end position="526"/>
    </location>
</feature>
<dbReference type="SMART" id="SM00034">
    <property type="entry name" value="CLECT"/>
    <property type="match status" value="1"/>
</dbReference>
<gene>
    <name evidence="8" type="ORF">ACJMK2_002122</name>
</gene>
<keyword evidence="1 4" id="KW-0732">Signal</keyword>
<dbReference type="AlphaFoldDB" id="A0ABD3XUA2"/>
<organism evidence="8 9">
    <name type="scientific">Sinanodonta woodiana</name>
    <name type="common">Chinese pond mussel</name>
    <name type="synonym">Anodonta woodiana</name>
    <dbReference type="NCBI Taxonomy" id="1069815"/>
    <lineage>
        <taxon>Eukaryota</taxon>
        <taxon>Metazoa</taxon>
        <taxon>Spiralia</taxon>
        <taxon>Lophotrochozoa</taxon>
        <taxon>Mollusca</taxon>
        <taxon>Bivalvia</taxon>
        <taxon>Autobranchia</taxon>
        <taxon>Heteroconchia</taxon>
        <taxon>Palaeoheterodonta</taxon>
        <taxon>Unionida</taxon>
        <taxon>Unionoidea</taxon>
        <taxon>Unionidae</taxon>
        <taxon>Unioninae</taxon>
        <taxon>Sinanodonta</taxon>
    </lineage>
</organism>
<evidence type="ECO:0000313" key="9">
    <source>
        <dbReference type="Proteomes" id="UP001634394"/>
    </source>
</evidence>
<evidence type="ECO:0000256" key="3">
    <source>
        <dbReference type="PROSITE-ProRule" id="PRU00302"/>
    </source>
</evidence>
<dbReference type="InterPro" id="IPR003609">
    <property type="entry name" value="Pan_app"/>
</dbReference>
<name>A0ABD3XUA2_SINWO</name>
<dbReference type="CDD" id="cd00037">
    <property type="entry name" value="CLECT"/>
    <property type="match status" value="1"/>
</dbReference>
<evidence type="ECO:0000256" key="2">
    <source>
        <dbReference type="ARBA" id="ARBA00023157"/>
    </source>
</evidence>
<dbReference type="Gene3D" id="3.50.4.10">
    <property type="entry name" value="Hepatocyte Growth Factor"/>
    <property type="match status" value="1"/>
</dbReference>
<feature type="domain" description="Sushi" evidence="6">
    <location>
        <begin position="258"/>
        <end position="316"/>
    </location>
</feature>
<dbReference type="PROSITE" id="PS50923">
    <property type="entry name" value="SUSHI"/>
    <property type="match status" value="1"/>
</dbReference>
<dbReference type="Proteomes" id="UP001634394">
    <property type="component" value="Unassembled WGS sequence"/>
</dbReference>